<dbReference type="InterPro" id="IPR036291">
    <property type="entry name" value="NAD(P)-bd_dom_sf"/>
</dbReference>
<feature type="compositionally biased region" description="Basic and acidic residues" evidence="2">
    <location>
        <begin position="76"/>
        <end position="108"/>
    </location>
</feature>
<gene>
    <name evidence="4" type="ORF">R5R35_011719</name>
</gene>
<dbReference type="InterPro" id="IPR020843">
    <property type="entry name" value="ER"/>
</dbReference>
<organism evidence="4 5">
    <name type="scientific">Gryllus longicercus</name>
    <dbReference type="NCBI Taxonomy" id="2509291"/>
    <lineage>
        <taxon>Eukaryota</taxon>
        <taxon>Metazoa</taxon>
        <taxon>Ecdysozoa</taxon>
        <taxon>Arthropoda</taxon>
        <taxon>Hexapoda</taxon>
        <taxon>Insecta</taxon>
        <taxon>Pterygota</taxon>
        <taxon>Neoptera</taxon>
        <taxon>Polyneoptera</taxon>
        <taxon>Orthoptera</taxon>
        <taxon>Ensifera</taxon>
        <taxon>Gryllidea</taxon>
        <taxon>Grylloidea</taxon>
        <taxon>Gryllidae</taxon>
        <taxon>Gryllinae</taxon>
        <taxon>Gryllus</taxon>
    </lineage>
</organism>
<evidence type="ECO:0000259" key="3">
    <source>
        <dbReference type="SMART" id="SM00829"/>
    </source>
</evidence>
<feature type="region of interest" description="Disordered" evidence="2">
    <location>
        <begin position="1"/>
        <end position="116"/>
    </location>
</feature>
<evidence type="ECO:0000256" key="2">
    <source>
        <dbReference type="SAM" id="MobiDB-lite"/>
    </source>
</evidence>
<evidence type="ECO:0000313" key="4">
    <source>
        <dbReference type="EMBL" id="KAK7791335.1"/>
    </source>
</evidence>
<accession>A0AAN9YY93</accession>
<feature type="compositionally biased region" description="Low complexity" evidence="2">
    <location>
        <begin position="23"/>
        <end position="32"/>
    </location>
</feature>
<evidence type="ECO:0000256" key="1">
    <source>
        <dbReference type="ARBA" id="ARBA00023002"/>
    </source>
</evidence>
<dbReference type="InterPro" id="IPR013154">
    <property type="entry name" value="ADH-like_N"/>
</dbReference>
<comment type="caution">
    <text evidence="4">The sequence shown here is derived from an EMBL/GenBank/DDBJ whole genome shotgun (WGS) entry which is preliminary data.</text>
</comment>
<dbReference type="PANTHER" id="PTHR44054">
    <property type="entry name" value="SYNAPTIC VESICLE MEMBRANE PROTEIN VAT-1 HOMOLOG-LIKE"/>
    <property type="match status" value="1"/>
</dbReference>
<keyword evidence="1" id="KW-0560">Oxidoreductase</keyword>
<dbReference type="AlphaFoldDB" id="A0AAN9YY93"/>
<dbReference type="PANTHER" id="PTHR44054:SF1">
    <property type="entry name" value="SYNAPTIC VESICLE MEMBRANE PROTEIN VAT-1 HOMOLOG"/>
    <property type="match status" value="1"/>
</dbReference>
<dbReference type="Gene3D" id="3.90.180.10">
    <property type="entry name" value="Medium-chain alcohol dehydrogenases, catalytic domain"/>
    <property type="match status" value="1"/>
</dbReference>
<dbReference type="EMBL" id="JAZDUA010000543">
    <property type="protein sequence ID" value="KAK7791335.1"/>
    <property type="molecule type" value="Genomic_DNA"/>
</dbReference>
<name>A0AAN9YY93_9ORTH</name>
<dbReference type="SUPFAM" id="SSF50129">
    <property type="entry name" value="GroES-like"/>
    <property type="match status" value="1"/>
</dbReference>
<dbReference type="Gene3D" id="3.40.50.720">
    <property type="entry name" value="NAD(P)-binding Rossmann-like Domain"/>
    <property type="match status" value="1"/>
</dbReference>
<dbReference type="Proteomes" id="UP001378592">
    <property type="component" value="Unassembled WGS sequence"/>
</dbReference>
<dbReference type="GO" id="GO:0016491">
    <property type="term" value="F:oxidoreductase activity"/>
    <property type="evidence" value="ECO:0007669"/>
    <property type="project" value="UniProtKB-KW"/>
</dbReference>
<dbReference type="InterPro" id="IPR052100">
    <property type="entry name" value="SV-ATPase_mito-regulator"/>
</dbReference>
<dbReference type="InterPro" id="IPR011032">
    <property type="entry name" value="GroES-like_sf"/>
</dbReference>
<keyword evidence="5" id="KW-1185">Reference proteome</keyword>
<feature type="domain" description="Enoyl reductase (ER)" evidence="3">
    <location>
        <begin position="129"/>
        <end position="456"/>
    </location>
</feature>
<reference evidence="4 5" key="1">
    <citation type="submission" date="2024-03" db="EMBL/GenBank/DDBJ databases">
        <title>The genome assembly and annotation of the cricket Gryllus longicercus Weissman &amp; Gray.</title>
        <authorList>
            <person name="Szrajer S."/>
            <person name="Gray D."/>
            <person name="Ylla G."/>
        </authorList>
    </citation>
    <scope>NUCLEOTIDE SEQUENCE [LARGE SCALE GENOMIC DNA]</scope>
    <source>
        <strain evidence="4">DAG 2021-001</strain>
        <tissue evidence="4">Whole body minus gut</tissue>
    </source>
</reference>
<evidence type="ECO:0000313" key="5">
    <source>
        <dbReference type="Proteomes" id="UP001378592"/>
    </source>
</evidence>
<sequence length="467" mass="49086">MTSEKEESGASGETSPAAPPPADAQGSSSAGASPPPASPAAPASPANDTAPAPADAAPATGGDAAPKEAAAATKEAQGEEEKKEQADDKEKEKDKDKEAKDGKADGKAAGDAPAPAQRAVKSVVLTGYGGIEKMKVKAWPLASAPAAGQVEVAVSHCGVNYADVCMRRGVQRERAPPCVMGLECAGSVSAVGEGVDTLQPGDRVLCYQHTGDLYRETVVVPATNVFILPEGMSLEHGAAITVDYLTAYFCLMDFANLRPGQSVLINSCAEGVGWAATQLAKTVEDVVIFGAAAASKHDAVKENGVTHPLNIESVEQELHAISPQGVDIIIDSSTGSNVSANLRLLKPLGRLIIIGTSSVVTGHQKPGFMDMLRNLWSVKTLSTMDLVMGNRSVAGFHLGKIFEQMPERFKQVLEYVFNLYAQERIRPRIDSEVPLEQVVDAAKRLAERENIGKVLLKVNAETKNAEE</sequence>
<dbReference type="SUPFAM" id="SSF51735">
    <property type="entry name" value="NAD(P)-binding Rossmann-fold domains"/>
    <property type="match status" value="1"/>
</dbReference>
<feature type="compositionally biased region" description="Low complexity" evidence="2">
    <location>
        <begin position="40"/>
        <end position="75"/>
    </location>
</feature>
<dbReference type="Pfam" id="PF08240">
    <property type="entry name" value="ADH_N"/>
    <property type="match status" value="1"/>
</dbReference>
<dbReference type="InterPro" id="IPR013149">
    <property type="entry name" value="ADH-like_C"/>
</dbReference>
<proteinExistence type="predicted"/>
<dbReference type="Pfam" id="PF00107">
    <property type="entry name" value="ADH_zinc_N"/>
    <property type="match status" value="1"/>
</dbReference>
<protein>
    <recommendedName>
        <fullName evidence="3">Enoyl reductase (ER) domain-containing protein</fullName>
    </recommendedName>
</protein>
<dbReference type="SMART" id="SM00829">
    <property type="entry name" value="PKS_ER"/>
    <property type="match status" value="1"/>
</dbReference>